<gene>
    <name evidence="2" type="ordered locus">Nmlp_1526</name>
</gene>
<dbReference type="RefSeq" id="WP_015408571.1">
    <property type="nucleotide sequence ID" value="NC_020388.1"/>
</dbReference>
<dbReference type="Proteomes" id="UP000011867">
    <property type="component" value="Chromosome"/>
</dbReference>
<dbReference type="STRING" id="268739.Nmlp_1526"/>
<sequence length="212" mass="23802">MTSRVYRLHSTLELQLEDVHEFFDGYELPVEIEDVDVTRRNNTLIVSAVAAEDNISKYTPTAQLKASITENRLYETEDGWQETPPEPDAGASIGDDDDDSPQWGNFSDGTQMQEQEPEINSKLVEYACFKGDRETVLQNTALQYPMFEVLCGLAKFAEKGTLTAIAAVDDDLKAVQIVDGEERSANVEVVDDPQERESENTVNWRDNKFISG</sequence>
<dbReference type="eggNOG" id="arCOG04587">
    <property type="taxonomic scope" value="Archaea"/>
</dbReference>
<dbReference type="EMBL" id="HF582854">
    <property type="protein sequence ID" value="CCQ35727.1"/>
    <property type="molecule type" value="Genomic_DNA"/>
</dbReference>
<dbReference type="KEGG" id="nmo:Nmlp_1526"/>
<evidence type="ECO:0000313" key="2">
    <source>
        <dbReference type="EMBL" id="CCQ35727.1"/>
    </source>
</evidence>
<protein>
    <submittedName>
        <fullName evidence="2">Uncharacterized protein</fullName>
    </submittedName>
</protein>
<dbReference type="OrthoDB" id="212703at2157"/>
<evidence type="ECO:0000313" key="3">
    <source>
        <dbReference type="Proteomes" id="UP000011867"/>
    </source>
</evidence>
<reference evidence="2 3" key="1">
    <citation type="journal article" date="2013" name="Genome Announc.">
        <title>Genome of the haloarchaeon Natronomonas moolapensis, a neutrophilic member of a previously haloalkaliphilic genus.</title>
        <authorList>
            <person name="Dyall-Smith M.L."/>
            <person name="Pfeiffer F."/>
            <person name="Oberwinkler T."/>
            <person name="Klee K."/>
            <person name="Rampp M."/>
            <person name="Palm P."/>
            <person name="Gross K."/>
            <person name="Schuster S.C."/>
            <person name="Oesterhelt D."/>
        </authorList>
    </citation>
    <scope>NUCLEOTIDE SEQUENCE [LARGE SCALE GENOMIC DNA]</scope>
    <source>
        <strain evidence="3">DSM 18674 / JCM 14361 / 8.8.11</strain>
    </source>
</reference>
<evidence type="ECO:0000256" key="1">
    <source>
        <dbReference type="SAM" id="MobiDB-lite"/>
    </source>
</evidence>
<name>M1XNZ8_NATM8</name>
<organism evidence="2 3">
    <name type="scientific">Natronomonas moolapensis (strain DSM 18674 / CECT 7526 / JCM 14361 / 8.8.11)</name>
    <dbReference type="NCBI Taxonomy" id="268739"/>
    <lineage>
        <taxon>Archaea</taxon>
        <taxon>Methanobacteriati</taxon>
        <taxon>Methanobacteriota</taxon>
        <taxon>Stenosarchaea group</taxon>
        <taxon>Halobacteria</taxon>
        <taxon>Halobacteriales</taxon>
        <taxon>Natronomonadaceae</taxon>
        <taxon>Natronomonas</taxon>
    </lineage>
</organism>
<feature type="region of interest" description="Disordered" evidence="1">
    <location>
        <begin position="76"/>
        <end position="116"/>
    </location>
</feature>
<accession>M1XNZ8</accession>
<keyword evidence="3" id="KW-1185">Reference proteome</keyword>
<dbReference type="GeneID" id="14652315"/>
<dbReference type="Pfam" id="PF23422">
    <property type="entry name" value="DUF7110"/>
    <property type="match status" value="1"/>
</dbReference>
<dbReference type="HOGENOM" id="CLU_1264542_0_0_2"/>
<dbReference type="InterPro" id="IPR055534">
    <property type="entry name" value="DUF7110"/>
</dbReference>
<proteinExistence type="predicted"/>
<dbReference type="AlphaFoldDB" id="M1XNZ8"/>
<feature type="compositionally biased region" description="Polar residues" evidence="1">
    <location>
        <begin position="102"/>
        <end position="114"/>
    </location>
</feature>